<reference evidence="1" key="1">
    <citation type="submission" date="2020-10" db="EMBL/GenBank/DDBJ databases">
        <authorList>
            <person name="Kikuchi T."/>
        </authorList>
    </citation>
    <scope>NUCLEOTIDE SEQUENCE</scope>
    <source>
        <strain evidence="1">NKZ352</strain>
    </source>
</reference>
<dbReference type="Proteomes" id="UP000835052">
    <property type="component" value="Unassembled WGS sequence"/>
</dbReference>
<protein>
    <submittedName>
        <fullName evidence="1">Uncharacterized protein</fullName>
    </submittedName>
</protein>
<gene>
    <name evidence="1" type="ORF">CAUJ_LOCUS10879</name>
</gene>
<keyword evidence="2" id="KW-1185">Reference proteome</keyword>
<evidence type="ECO:0000313" key="2">
    <source>
        <dbReference type="Proteomes" id="UP000835052"/>
    </source>
</evidence>
<comment type="caution">
    <text evidence="1">The sequence shown here is derived from an EMBL/GenBank/DDBJ whole genome shotgun (WGS) entry which is preliminary data.</text>
</comment>
<sequence>MRHRESTAATRKYCDIVKVLRHRKNTAATRKYCDMAKTGLPLIETGVLGPFIKLSRSFEKSIGGGSSSLSVIWNGWMELQE</sequence>
<dbReference type="AlphaFoldDB" id="A0A8S1HP98"/>
<organism evidence="1 2">
    <name type="scientific">Caenorhabditis auriculariae</name>
    <dbReference type="NCBI Taxonomy" id="2777116"/>
    <lineage>
        <taxon>Eukaryota</taxon>
        <taxon>Metazoa</taxon>
        <taxon>Ecdysozoa</taxon>
        <taxon>Nematoda</taxon>
        <taxon>Chromadorea</taxon>
        <taxon>Rhabditida</taxon>
        <taxon>Rhabditina</taxon>
        <taxon>Rhabditomorpha</taxon>
        <taxon>Rhabditoidea</taxon>
        <taxon>Rhabditidae</taxon>
        <taxon>Peloderinae</taxon>
        <taxon>Caenorhabditis</taxon>
    </lineage>
</organism>
<accession>A0A8S1HP98</accession>
<name>A0A8S1HP98_9PELO</name>
<dbReference type="EMBL" id="CAJGYM010000049">
    <property type="protein sequence ID" value="CAD6194960.1"/>
    <property type="molecule type" value="Genomic_DNA"/>
</dbReference>
<evidence type="ECO:0000313" key="1">
    <source>
        <dbReference type="EMBL" id="CAD6194960.1"/>
    </source>
</evidence>
<proteinExistence type="predicted"/>